<name>A0A5B2VGC3_9HYPH</name>
<dbReference type="InterPro" id="IPR056914">
    <property type="entry name" value="Gp53-like"/>
</dbReference>
<protein>
    <recommendedName>
        <fullName evidence="3">Bacteriophage protein</fullName>
    </recommendedName>
</protein>
<dbReference type="Pfam" id="PF23982">
    <property type="entry name" value="XM1_gp53_minor_capsid"/>
    <property type="match status" value="1"/>
</dbReference>
<keyword evidence="2" id="KW-1185">Reference proteome</keyword>
<evidence type="ECO:0000313" key="1">
    <source>
        <dbReference type="EMBL" id="KAA2237678.1"/>
    </source>
</evidence>
<accession>A0A5B2VGC3</accession>
<dbReference type="EMBL" id="VUOA01000018">
    <property type="protein sequence ID" value="KAA2237678.1"/>
    <property type="molecule type" value="Genomic_DNA"/>
</dbReference>
<dbReference type="RefSeq" id="WP_149816627.1">
    <property type="nucleotide sequence ID" value="NZ_VUOA01000018.1"/>
</dbReference>
<reference evidence="1 2" key="2">
    <citation type="submission" date="2019-09" db="EMBL/GenBank/DDBJ databases">
        <authorList>
            <person name="Jin C."/>
        </authorList>
    </citation>
    <scope>NUCLEOTIDE SEQUENCE [LARGE SCALE GENOMIC DNA]</scope>
    <source>
        <strain evidence="1 2">BN140002</strain>
    </source>
</reference>
<reference evidence="1 2" key="1">
    <citation type="submission" date="2019-09" db="EMBL/GenBank/DDBJ databases">
        <title>Salinarimonas rosea gen. nov., sp. nov., a new member of the a-2 subgroup of the Proteobacteria.</title>
        <authorList>
            <person name="Liu J."/>
        </authorList>
    </citation>
    <scope>NUCLEOTIDE SEQUENCE [LARGE SCALE GENOMIC DNA]</scope>
    <source>
        <strain evidence="1 2">BN140002</strain>
    </source>
</reference>
<comment type="caution">
    <text evidence="1">The sequence shown here is derived from an EMBL/GenBank/DDBJ whole genome shotgun (WGS) entry which is preliminary data.</text>
</comment>
<dbReference type="OrthoDB" id="8454702at2"/>
<dbReference type="Proteomes" id="UP000323142">
    <property type="component" value="Unassembled WGS sequence"/>
</dbReference>
<dbReference type="AlphaFoldDB" id="A0A5B2VGC3"/>
<evidence type="ECO:0008006" key="3">
    <source>
        <dbReference type="Google" id="ProtNLM"/>
    </source>
</evidence>
<proteinExistence type="predicted"/>
<organism evidence="1 2">
    <name type="scientific">Salinarimonas soli</name>
    <dbReference type="NCBI Taxonomy" id="1638099"/>
    <lineage>
        <taxon>Bacteria</taxon>
        <taxon>Pseudomonadati</taxon>
        <taxon>Pseudomonadota</taxon>
        <taxon>Alphaproteobacteria</taxon>
        <taxon>Hyphomicrobiales</taxon>
        <taxon>Salinarimonadaceae</taxon>
        <taxon>Salinarimonas</taxon>
    </lineage>
</organism>
<evidence type="ECO:0000313" key="2">
    <source>
        <dbReference type="Proteomes" id="UP000323142"/>
    </source>
</evidence>
<sequence>MVSYVTRIPAGVVGAVSRSDSLTIEPGQNDTVNPVTAYGTFVKTVSGKMQAVASGDAASVVTGVATRPYPAQSTTNGLGAATPPAGVVIDRLKRGYFHAALAAGTAAKDGQVFVRVTAGSGRAVGAIEAAADGGNCVAVVGAVFTGPADANGITEIAFNI</sequence>
<gene>
    <name evidence="1" type="ORF">F0L46_08335</name>
</gene>